<dbReference type="OMA" id="WITDPSC"/>
<reference evidence="6 12" key="4">
    <citation type="submission" date="2020-09" db="EMBL/GenBank/DDBJ databases">
        <authorList>
            <person name="Ashkenazy H."/>
        </authorList>
    </citation>
    <scope>NUCLEOTIDE SEQUENCE [LARGE SCALE GENOMIC DNA]</scope>
    <source>
        <strain evidence="12">cv. Cdm-0</strain>
    </source>
</reference>
<dbReference type="OrthoDB" id="10004661at2759"/>
<dbReference type="Proteomes" id="UP000434276">
    <property type="component" value="Unassembled WGS sequence"/>
</dbReference>
<dbReference type="Pfam" id="PF23572">
    <property type="entry name" value="GH3_C"/>
    <property type="match status" value="1"/>
</dbReference>
<evidence type="ECO:0000313" key="12">
    <source>
        <dbReference type="Proteomes" id="UP000516314"/>
    </source>
</evidence>
<reference evidence="9" key="1">
    <citation type="journal article" date="2016" name="Proc. Natl. Acad. Sci. U.S.A.">
        <title>Chromosome-level assembly of Arabidopsis thaliana Ler reveals the extent of translocation and inversion polymorphisms.</title>
        <authorList>
            <person name="Zapata L."/>
            <person name="Ding J."/>
            <person name="Willing E.M."/>
            <person name="Hartwig B."/>
            <person name="Bezdan D."/>
            <person name="Jiao W.B."/>
            <person name="Patel V."/>
            <person name="Velikkakam James G."/>
            <person name="Koornneef M."/>
            <person name="Ossowski S."/>
            <person name="Schneeberger K."/>
        </authorList>
    </citation>
    <scope>NUCLEOTIDE SEQUENCE [LARGE SCALE GENOMIC DNA]</scope>
    <source>
        <strain evidence="9">cv. Landsberg erecta</strain>
    </source>
</reference>
<reference evidence="7" key="2">
    <citation type="submission" date="2016-03" db="EMBL/GenBank/DDBJ databases">
        <title>Full-length assembly of Arabidopsis thaliana Ler reveals the complement of translocations and inversions.</title>
        <authorList>
            <person name="Zapata L."/>
            <person name="Schneeberger K."/>
            <person name="Ossowski S."/>
        </authorList>
    </citation>
    <scope>NUCLEOTIDE SEQUENCE [LARGE SCALE GENOMIC DNA]</scope>
    <source>
        <tissue evidence="7">Leaf</tissue>
    </source>
</reference>
<gene>
    <name evidence="7" type="ordered locus">AXX17_At1g28510</name>
    <name evidence="8" type="ORF">AN1_LOCUS2873</name>
    <name evidence="6" type="ORF">AT9943_LOCUS2364</name>
    <name evidence="5" type="ORF">C24_LOCUS2777</name>
</gene>
<keyword evidence="2" id="KW-0436">Ligase</keyword>
<dbReference type="Proteomes" id="UP000426265">
    <property type="component" value="Unassembled WGS sequence"/>
</dbReference>
<dbReference type="ExpressionAtlas" id="A0A178WH43">
    <property type="expression patterns" value="baseline and differential"/>
</dbReference>
<dbReference type="EMBL" id="CACSHJ010000087">
    <property type="protein sequence ID" value="CAA0249598.1"/>
    <property type="molecule type" value="Genomic_DNA"/>
</dbReference>
<dbReference type="InterPro" id="IPR055377">
    <property type="entry name" value="GH3_M"/>
</dbReference>
<proteinExistence type="inferred from homology"/>
<evidence type="ECO:0000259" key="3">
    <source>
        <dbReference type="Pfam" id="PF23571"/>
    </source>
</evidence>
<dbReference type="Proteomes" id="UP000516314">
    <property type="component" value="Chromosome 1"/>
</dbReference>
<dbReference type="EMBL" id="LUHQ01000001">
    <property type="protein sequence ID" value="OAP17660.1"/>
    <property type="molecule type" value="Genomic_DNA"/>
</dbReference>
<dbReference type="GO" id="GO:0016874">
    <property type="term" value="F:ligase activity"/>
    <property type="evidence" value="ECO:0007669"/>
    <property type="project" value="UniProtKB-KW"/>
</dbReference>
<dbReference type="PANTHER" id="PTHR31901">
    <property type="entry name" value="GH3 DOMAIN-CONTAINING PROTEIN"/>
    <property type="match status" value="1"/>
</dbReference>
<evidence type="ECO:0000313" key="11">
    <source>
        <dbReference type="Proteomes" id="UP000434276"/>
    </source>
</evidence>
<dbReference type="EMBL" id="CACRSJ010000104">
    <property type="protein sequence ID" value="VYS47381.1"/>
    <property type="molecule type" value="Genomic_DNA"/>
</dbReference>
<sequence length="609" mass="68864">MIPSYDPNDTEAGLKLLEDLTTNAEAIQQQVLHQILSQNSGTQYLRAFLDGEADKNQQSFKNKVPVVNYDDVKPFIQRIADGESSDIVSAQPITELLTSSGTSAGKPKLMPSTAEELERKTFFYSMLVPIMNKYVDGLDEGKGMYLLFIKPEIKTPSGLMARPVLTSYYKSQHFRNRPFNKYNVYTSPDQTILCQDSKQSMYCQLLCGLVQRSHVLRVGAVFASAFLRAVKFLEDHYKELCADIRTGTVTSWITDSSCRDSVLSILNGPNQELADEIESECAEKSWEGILRRIWPKAKYVEVIVTGSMAQYIPTLEFYSGGLPLVSTMYASSECYFGINLNPLCDPADVSYTLLPNMAYFEFLPVDDKSHEEIHFATHSNTDDDDDALKEDLIVNLVNVEVGQYYEIVITTFTGLYRYRVGDILKVTGFHNKAPQFRFVQRRNVVLSIDTDKTSEEDLLNAVTQAKLNHLQHPSSLLLTEYTSYADTSSIPGHYVLFWELKPRHSNDPPKLDDKTMEDCCSEVEDCLDYVYRRCRNRDKSIGPLEIRVVSLGTFDSLMDFCVSQGSSLNQYKTPRCVKSGGALEILDSRVIGRFFSKRVPQWEPLGLDS</sequence>
<feature type="domain" description="GH3 middle" evidence="3">
    <location>
        <begin position="351"/>
        <end position="441"/>
    </location>
</feature>
<evidence type="ECO:0000256" key="1">
    <source>
        <dbReference type="ARBA" id="ARBA00008068"/>
    </source>
</evidence>
<evidence type="ECO:0000313" key="7">
    <source>
        <dbReference type="EMBL" id="OAP17660.1"/>
    </source>
</evidence>
<evidence type="ECO:0000256" key="2">
    <source>
        <dbReference type="ARBA" id="ARBA00022598"/>
    </source>
</evidence>
<evidence type="ECO:0000259" key="4">
    <source>
        <dbReference type="Pfam" id="PF23572"/>
    </source>
</evidence>
<evidence type="ECO:0000313" key="5">
    <source>
        <dbReference type="EMBL" id="CAA0249598.1"/>
    </source>
</evidence>
<comment type="similarity">
    <text evidence="1">Belongs to the IAA-amido conjugating enzyme family.</text>
</comment>
<dbReference type="InterPro" id="IPR004993">
    <property type="entry name" value="GH3"/>
</dbReference>
<evidence type="ECO:0000313" key="6">
    <source>
        <dbReference type="EMBL" id="CAD5313885.1"/>
    </source>
</evidence>
<feature type="domain" description="GH3 C-terminal" evidence="4">
    <location>
        <begin position="456"/>
        <end position="579"/>
    </location>
</feature>
<dbReference type="KEGG" id="ath:AT1G28130"/>
<evidence type="ECO:0000313" key="10">
    <source>
        <dbReference type="Proteomes" id="UP000426265"/>
    </source>
</evidence>
<dbReference type="Proteomes" id="UP000078284">
    <property type="component" value="Chromosome 1"/>
</dbReference>
<accession>A0A5S9W5S6</accession>
<dbReference type="EMBL" id="LR881466">
    <property type="protein sequence ID" value="CAD5313885.1"/>
    <property type="molecule type" value="Genomic_DNA"/>
</dbReference>
<dbReference type="PANTHER" id="PTHR31901:SF33">
    <property type="entry name" value="INDOLE-3-ACETIC ACID-AMIDO SYNTHETASE GH3.17"/>
    <property type="match status" value="1"/>
</dbReference>
<evidence type="ECO:0000313" key="8">
    <source>
        <dbReference type="EMBL" id="VYS47381.1"/>
    </source>
</evidence>
<dbReference type="SMR" id="A0A178WH43"/>
<dbReference type="Pfam" id="PF23571">
    <property type="entry name" value="GH3_M"/>
    <property type="match status" value="1"/>
</dbReference>
<reference evidence="5 11" key="3">
    <citation type="submission" date="2019-12" db="EMBL/GenBank/DDBJ databases">
        <authorList>
            <person name="Jiao W.-B."/>
            <person name="Schneeberger K."/>
        </authorList>
    </citation>
    <scope>NUCLEOTIDE SEQUENCE [LARGE SCALE GENOMIC DNA]</scope>
    <source>
        <strain evidence="10">cv. An-1</strain>
        <strain evidence="11">cv. C24</strain>
    </source>
</reference>
<organism evidence="7 9">
    <name type="scientific">Arabidopsis thaliana</name>
    <name type="common">Mouse-ear cress</name>
    <dbReference type="NCBI Taxonomy" id="3702"/>
    <lineage>
        <taxon>Eukaryota</taxon>
        <taxon>Viridiplantae</taxon>
        <taxon>Streptophyta</taxon>
        <taxon>Embryophyta</taxon>
        <taxon>Tracheophyta</taxon>
        <taxon>Spermatophyta</taxon>
        <taxon>Magnoliopsida</taxon>
        <taxon>eudicotyledons</taxon>
        <taxon>Gunneridae</taxon>
        <taxon>Pentapetalae</taxon>
        <taxon>rosids</taxon>
        <taxon>malvids</taxon>
        <taxon>Brassicales</taxon>
        <taxon>Brassicaceae</taxon>
        <taxon>Camelineae</taxon>
        <taxon>Arabidopsis</taxon>
    </lineage>
</organism>
<dbReference type="AlphaFoldDB" id="A0A178WH43"/>
<accession>A0A178WH43</accession>
<evidence type="ECO:0000313" key="9">
    <source>
        <dbReference type="Proteomes" id="UP000078284"/>
    </source>
</evidence>
<dbReference type="Pfam" id="PF03321">
    <property type="entry name" value="GH3"/>
    <property type="match status" value="1"/>
</dbReference>
<name>A0A178WH43_ARATH</name>
<protein>
    <submittedName>
        <fullName evidence="6">(thale cress) hypothetical protein</fullName>
    </submittedName>
    <submittedName>
        <fullName evidence="7">GH3.17</fullName>
    </submittedName>
</protein>
<dbReference type="InterPro" id="IPR055378">
    <property type="entry name" value="GH3_C"/>
</dbReference>